<dbReference type="AlphaFoldDB" id="A0A9N7UV27"/>
<name>A0A9N7UV27_PLEPL</name>
<sequence length="117" mass="13770">MAVVSSEGACLYSSRSQSHVHTYWQEVDEKEMIRFTSCKRNTICREFGLRLRVKVKRGRREVQDSFTPGLVQSFRLFSLNLNVSSYRRCWKSFLAVNLEEEEQRIVGNETTQKKDNK</sequence>
<organism evidence="1 2">
    <name type="scientific">Pleuronectes platessa</name>
    <name type="common">European plaice</name>
    <dbReference type="NCBI Taxonomy" id="8262"/>
    <lineage>
        <taxon>Eukaryota</taxon>
        <taxon>Metazoa</taxon>
        <taxon>Chordata</taxon>
        <taxon>Craniata</taxon>
        <taxon>Vertebrata</taxon>
        <taxon>Euteleostomi</taxon>
        <taxon>Actinopterygii</taxon>
        <taxon>Neopterygii</taxon>
        <taxon>Teleostei</taxon>
        <taxon>Neoteleostei</taxon>
        <taxon>Acanthomorphata</taxon>
        <taxon>Carangaria</taxon>
        <taxon>Pleuronectiformes</taxon>
        <taxon>Pleuronectoidei</taxon>
        <taxon>Pleuronectidae</taxon>
        <taxon>Pleuronectes</taxon>
    </lineage>
</organism>
<protein>
    <submittedName>
        <fullName evidence="1">Uncharacterized protein</fullName>
    </submittedName>
</protein>
<accession>A0A9N7UV27</accession>
<proteinExistence type="predicted"/>
<keyword evidence="2" id="KW-1185">Reference proteome</keyword>
<evidence type="ECO:0000313" key="2">
    <source>
        <dbReference type="Proteomes" id="UP001153269"/>
    </source>
</evidence>
<gene>
    <name evidence="1" type="ORF">PLEPLA_LOCUS24850</name>
</gene>
<dbReference type="Proteomes" id="UP001153269">
    <property type="component" value="Unassembled WGS sequence"/>
</dbReference>
<dbReference type="EMBL" id="CADEAL010001945">
    <property type="protein sequence ID" value="CAB1436817.1"/>
    <property type="molecule type" value="Genomic_DNA"/>
</dbReference>
<reference evidence="1" key="1">
    <citation type="submission" date="2020-03" db="EMBL/GenBank/DDBJ databases">
        <authorList>
            <person name="Weist P."/>
        </authorList>
    </citation>
    <scope>NUCLEOTIDE SEQUENCE</scope>
</reference>
<comment type="caution">
    <text evidence="1">The sequence shown here is derived from an EMBL/GenBank/DDBJ whole genome shotgun (WGS) entry which is preliminary data.</text>
</comment>
<evidence type="ECO:0000313" key="1">
    <source>
        <dbReference type="EMBL" id="CAB1436817.1"/>
    </source>
</evidence>